<dbReference type="Proteomes" id="UP000005667">
    <property type="component" value="Chromosome"/>
</dbReference>
<keyword evidence="2" id="KW-1185">Reference proteome</keyword>
<reference evidence="2" key="1">
    <citation type="journal article" date="2011" name="PLoS Genet.">
        <title>Azospirillum genomes reveal transition of bacteria from aquatic to terrestrial environments.</title>
        <authorList>
            <person name="Wisniewski-Dye F."/>
            <person name="Borziak K."/>
            <person name="Khalsa-Moyers G."/>
            <person name="Alexandre G."/>
            <person name="Sukharnikov L.O."/>
            <person name="Wuichet K."/>
            <person name="Hurst G.B."/>
            <person name="McDonald W.H."/>
            <person name="Robertson J.S."/>
            <person name="Barbe V."/>
            <person name="Calteau A."/>
            <person name="Rouy Z."/>
            <person name="Mangenot S."/>
            <person name="Prigent-Combaret C."/>
            <person name="Normand P."/>
            <person name="Boyer M."/>
            <person name="Siguier P."/>
            <person name="Dessaux Y."/>
            <person name="Elmerich C."/>
            <person name="Condemine G."/>
            <person name="Krishnen G."/>
            <person name="Kennedy I."/>
            <person name="Paterson A.H."/>
            <person name="Gonzalez V."/>
            <person name="Mavingui P."/>
            <person name="Zhulin I.B."/>
        </authorList>
    </citation>
    <scope>NUCLEOTIDE SEQUENCE [LARGE SCALE GENOMIC DNA]</scope>
    <source>
        <strain evidence="2">4B</strain>
    </source>
</reference>
<name>G7Z3Q4_AZOL4</name>
<proteinExistence type="predicted"/>
<protein>
    <submittedName>
        <fullName evidence="1">Uncharacterized protein</fullName>
    </submittedName>
</protein>
<dbReference type="KEGG" id="ali:AZOLI_2879"/>
<evidence type="ECO:0000313" key="2">
    <source>
        <dbReference type="Proteomes" id="UP000005667"/>
    </source>
</evidence>
<dbReference type="AlphaFoldDB" id="G7Z3Q4"/>
<evidence type="ECO:0000313" key="1">
    <source>
        <dbReference type="EMBL" id="CBS88059.1"/>
    </source>
</evidence>
<organism evidence="1 2">
    <name type="scientific">Azospirillum lipoferum (strain 4B)</name>
    <dbReference type="NCBI Taxonomy" id="862719"/>
    <lineage>
        <taxon>Bacteria</taxon>
        <taxon>Pseudomonadati</taxon>
        <taxon>Pseudomonadota</taxon>
        <taxon>Alphaproteobacteria</taxon>
        <taxon>Rhodospirillales</taxon>
        <taxon>Azospirillaceae</taxon>
        <taxon>Azospirillum</taxon>
    </lineage>
</organism>
<dbReference type="HOGENOM" id="CLU_2551051_0_0_5"/>
<dbReference type="STRING" id="862719.AZOLI_2879"/>
<dbReference type="EMBL" id="FQ311868">
    <property type="protein sequence ID" value="CBS88059.1"/>
    <property type="molecule type" value="Genomic_DNA"/>
</dbReference>
<accession>G7Z3Q4</accession>
<dbReference type="AntiFam" id="ANF00016">
    <property type="entry name" value="tRNA translation"/>
</dbReference>
<gene>
    <name evidence="1" type="ordered locus">AZOLI_2879</name>
</gene>
<sequence length="82" mass="8971">MVPRRRLELPRHFCHRYLKPARLPIPPPGLGARCVGGCLMIRPGGVNSFFPTPSFFCRIAGFHPIAGSRGNAVPRLAAVHSL</sequence>